<dbReference type="RefSeq" id="XP_065653398.1">
    <property type="nucleotide sequence ID" value="XM_065797326.1"/>
</dbReference>
<name>A0ABM4BW13_HYDVU</name>
<reference evidence="3" key="1">
    <citation type="submission" date="2025-08" db="UniProtKB">
        <authorList>
            <consortium name="RefSeq"/>
        </authorList>
    </citation>
    <scope>IDENTIFICATION</scope>
</reference>
<evidence type="ECO:0000256" key="1">
    <source>
        <dbReference type="SAM" id="Coils"/>
    </source>
</evidence>
<keyword evidence="2" id="KW-1185">Reference proteome</keyword>
<proteinExistence type="predicted"/>
<evidence type="ECO:0000313" key="3">
    <source>
        <dbReference type="RefSeq" id="XP_065653398.1"/>
    </source>
</evidence>
<gene>
    <name evidence="3" type="primary">LOC136080532</name>
</gene>
<evidence type="ECO:0000313" key="2">
    <source>
        <dbReference type="Proteomes" id="UP001652625"/>
    </source>
</evidence>
<dbReference type="GeneID" id="136080532"/>
<organism evidence="2 3">
    <name type="scientific">Hydra vulgaris</name>
    <name type="common">Hydra</name>
    <name type="synonym">Hydra attenuata</name>
    <dbReference type="NCBI Taxonomy" id="6087"/>
    <lineage>
        <taxon>Eukaryota</taxon>
        <taxon>Metazoa</taxon>
        <taxon>Cnidaria</taxon>
        <taxon>Hydrozoa</taxon>
        <taxon>Hydroidolina</taxon>
        <taxon>Anthoathecata</taxon>
        <taxon>Aplanulata</taxon>
        <taxon>Hydridae</taxon>
        <taxon>Hydra</taxon>
    </lineage>
</organism>
<keyword evidence="1" id="KW-0175">Coiled coil</keyword>
<sequence>MVNCVMCQKSFRLKVGKDQNTRCEKCASQWRDYQLIEQRLEAEKKKEEDKIRMKELLLREKQLELEKLKITIKESQGNGNAIELTCYYDQNAQKKVSELLAGARSTSPHTPLPSLPTASLFRKKPTGCVRNATEFLDYRKPRKLPSIEGLRNRVALRHKLEEDYRSSAGSSGISVD</sequence>
<feature type="coiled-coil region" evidence="1">
    <location>
        <begin position="37"/>
        <end position="78"/>
    </location>
</feature>
<accession>A0ABM4BW13</accession>
<dbReference type="Proteomes" id="UP001652625">
    <property type="component" value="Chromosome 05"/>
</dbReference>
<protein>
    <submittedName>
        <fullName evidence="3">Uncharacterized protein LOC136080532</fullName>
    </submittedName>
</protein>